<dbReference type="EMBL" id="CASHSV030000044">
    <property type="protein sequence ID" value="CAJ2644894.1"/>
    <property type="molecule type" value="Genomic_DNA"/>
</dbReference>
<dbReference type="Proteomes" id="UP001177021">
    <property type="component" value="Unassembled WGS sequence"/>
</dbReference>
<name>A0ACB0JIG3_TRIPR</name>
<organism evidence="1 2">
    <name type="scientific">Trifolium pratense</name>
    <name type="common">Red clover</name>
    <dbReference type="NCBI Taxonomy" id="57577"/>
    <lineage>
        <taxon>Eukaryota</taxon>
        <taxon>Viridiplantae</taxon>
        <taxon>Streptophyta</taxon>
        <taxon>Embryophyta</taxon>
        <taxon>Tracheophyta</taxon>
        <taxon>Spermatophyta</taxon>
        <taxon>Magnoliopsida</taxon>
        <taxon>eudicotyledons</taxon>
        <taxon>Gunneridae</taxon>
        <taxon>Pentapetalae</taxon>
        <taxon>rosids</taxon>
        <taxon>fabids</taxon>
        <taxon>Fabales</taxon>
        <taxon>Fabaceae</taxon>
        <taxon>Papilionoideae</taxon>
        <taxon>50 kb inversion clade</taxon>
        <taxon>NPAAA clade</taxon>
        <taxon>Hologalegina</taxon>
        <taxon>IRL clade</taxon>
        <taxon>Trifolieae</taxon>
        <taxon>Trifolium</taxon>
    </lineage>
</organism>
<reference evidence="1" key="1">
    <citation type="submission" date="2023-10" db="EMBL/GenBank/DDBJ databases">
        <authorList>
            <person name="Rodriguez Cubillos JULIANA M."/>
            <person name="De Vega J."/>
        </authorList>
    </citation>
    <scope>NUCLEOTIDE SEQUENCE</scope>
</reference>
<evidence type="ECO:0000313" key="2">
    <source>
        <dbReference type="Proteomes" id="UP001177021"/>
    </source>
</evidence>
<evidence type="ECO:0000313" key="1">
    <source>
        <dbReference type="EMBL" id="CAJ2644894.1"/>
    </source>
</evidence>
<protein>
    <submittedName>
        <fullName evidence="1">Uncharacterized protein</fullName>
    </submittedName>
</protein>
<proteinExistence type="predicted"/>
<keyword evidence="2" id="KW-1185">Reference proteome</keyword>
<sequence length="482" mass="55039">MRSYGIIDYHISSSIWSGIKHHIPSVTDNTCWQLGKGVQINFWTDSWVGDPLVDLLDIPRHYHALLQAKVAHFIANDHWLIPHSITSSYPNLVPLLNSVTIPISKTNDELRWIHSDSGVLSFKDAYLFHRPIEQHIPWAKIIWCDDIPPSKSCLMWRIMHNRLPTDDLFSRRGCYIVSKCDLCGEAAETIHHIFCDCCFSKDIWHWFASVLSLHVVTSTVSSIFDICNKNWNSQCKTVVISAVVNIFNTIWWCRNQHRFEGKSIHWRSAVNSIISNVSLSGNLSKKASFISMQEFIILKAFNVNVHHPKAPVIKEVLWQPPLYNWVKCNTDGSALGSPSLASCGGIFRDYTATFLGGFSINIGNSYALHAELIGVMNAIEIAHSKGWNKLWIESDSQLVNLAFKSDHIVPWKLRNRWFNCLTLTKTMHFRATHIYREGNCCADRMAALGINVNGFYWWDNVPPSVQGDYISNLMGLPSFRFH</sequence>
<accession>A0ACB0JIG3</accession>
<comment type="caution">
    <text evidence="1">The sequence shown here is derived from an EMBL/GenBank/DDBJ whole genome shotgun (WGS) entry which is preliminary data.</text>
</comment>
<gene>
    <name evidence="1" type="ORF">MILVUS5_LOCUS13852</name>
</gene>